<feature type="transmembrane region" description="Helical" evidence="1">
    <location>
        <begin position="118"/>
        <end position="138"/>
    </location>
</feature>
<feature type="transmembrane region" description="Helical" evidence="1">
    <location>
        <begin position="12"/>
        <end position="31"/>
    </location>
</feature>
<feature type="transmembrane region" description="Helical" evidence="1">
    <location>
        <begin position="144"/>
        <end position="163"/>
    </location>
</feature>
<protein>
    <recommendedName>
        <fullName evidence="4">DUF2029 domain-containing protein</fullName>
    </recommendedName>
</protein>
<accession>A0AAW9QWM3</accession>
<dbReference type="Proteomes" id="UP001328733">
    <property type="component" value="Unassembled WGS sequence"/>
</dbReference>
<evidence type="ECO:0000313" key="2">
    <source>
        <dbReference type="EMBL" id="MEG3438622.1"/>
    </source>
</evidence>
<reference evidence="2 3" key="1">
    <citation type="submission" date="2024-01" db="EMBL/GenBank/DDBJ databases">
        <title>Genomic insights into the taxonomy and metabolism of the cyanobacterium Pannus brasiliensis CCIBt3594.</title>
        <authorList>
            <person name="Machado M."/>
            <person name="Botero N.B."/>
            <person name="Andreote A.P.D."/>
            <person name="Feitosa A.M.T."/>
            <person name="Popin R."/>
            <person name="Sivonen K."/>
            <person name="Fiore M.F."/>
        </authorList>
    </citation>
    <scope>NUCLEOTIDE SEQUENCE [LARGE SCALE GENOMIC DNA]</scope>
    <source>
        <strain evidence="2 3">CCIBt3594</strain>
    </source>
</reference>
<comment type="caution">
    <text evidence="2">The sequence shown here is derived from an EMBL/GenBank/DDBJ whole genome shotgun (WGS) entry which is preliminary data.</text>
</comment>
<proteinExistence type="predicted"/>
<evidence type="ECO:0008006" key="4">
    <source>
        <dbReference type="Google" id="ProtNLM"/>
    </source>
</evidence>
<gene>
    <name evidence="2" type="ORF">V0288_15930</name>
</gene>
<feature type="transmembrane region" description="Helical" evidence="1">
    <location>
        <begin position="304"/>
        <end position="323"/>
    </location>
</feature>
<feature type="transmembrane region" description="Helical" evidence="1">
    <location>
        <begin position="175"/>
        <end position="198"/>
    </location>
</feature>
<dbReference type="AlphaFoldDB" id="A0AAW9QWM3"/>
<sequence>MAFLKRWPLSHPLFWAIVYFIGLGSLSVILGQDVSWDLRNYHFYNPYMLLTGRVNYDILPAQIQTFFNPLLDTPFFVAIYYLKFPPVVVGFLLGGFHGLNQWFVHLIAYHSLYKVSEIYRLTLSILAAITSIIGAAYLSELGTSIGDSTSSVFILAGLFLIIYSLSQSSTVSPKIIMLTGVIFGLATGLKLTTALYSISLLVAINFLPNSFREKIRNLAIIIPSMMAGFSLTMGYWIVLMWSNFSNPVFPFFNKIFRSPYIETDFNFQDLRFLPKDIWQFLFYPFYFWHEPPLTAELSFRETRFAIAYILICITIGALVYRQVNGRSPSSTNEVIHVPILFFLLPFYLAAYGIWVKNFSIYRYLLVLELITPVLFFLIIAYLCPHRKSVFIVTVAIFSLVAVTVRPLDWWRIDWSENYFHIDKQALVKYENDVIVFWGGEPTAYVVPYFPATTRFVRITGNFGLSPHTLMSKRASEILKKTPEKSLYLLEVNFERESREKESAKKTDLAVHNLKIDRSRCEPFITAIEKYSLCPLVRDGR</sequence>
<feature type="transmembrane region" description="Helical" evidence="1">
    <location>
        <begin position="335"/>
        <end position="354"/>
    </location>
</feature>
<keyword evidence="3" id="KW-1185">Reference proteome</keyword>
<dbReference type="EMBL" id="JBAFSM010000032">
    <property type="protein sequence ID" value="MEG3438622.1"/>
    <property type="molecule type" value="Genomic_DNA"/>
</dbReference>
<feature type="transmembrane region" description="Helical" evidence="1">
    <location>
        <begin position="388"/>
        <end position="407"/>
    </location>
</feature>
<feature type="transmembrane region" description="Helical" evidence="1">
    <location>
        <begin position="218"/>
        <end position="238"/>
    </location>
</feature>
<evidence type="ECO:0000256" key="1">
    <source>
        <dbReference type="SAM" id="Phobius"/>
    </source>
</evidence>
<keyword evidence="1" id="KW-1133">Transmembrane helix</keyword>
<keyword evidence="1" id="KW-0472">Membrane</keyword>
<feature type="transmembrane region" description="Helical" evidence="1">
    <location>
        <begin position="361"/>
        <end position="382"/>
    </location>
</feature>
<keyword evidence="1" id="KW-0812">Transmembrane</keyword>
<dbReference type="RefSeq" id="WP_332866104.1">
    <property type="nucleotide sequence ID" value="NZ_JBAFSM010000032.1"/>
</dbReference>
<organism evidence="2 3">
    <name type="scientific">Pannus brasiliensis CCIBt3594</name>
    <dbReference type="NCBI Taxonomy" id="1427578"/>
    <lineage>
        <taxon>Bacteria</taxon>
        <taxon>Bacillati</taxon>
        <taxon>Cyanobacteriota</taxon>
        <taxon>Cyanophyceae</taxon>
        <taxon>Oscillatoriophycideae</taxon>
        <taxon>Chroococcales</taxon>
        <taxon>Microcystaceae</taxon>
        <taxon>Pannus</taxon>
    </lineage>
</organism>
<evidence type="ECO:0000313" key="3">
    <source>
        <dbReference type="Proteomes" id="UP001328733"/>
    </source>
</evidence>
<name>A0AAW9QWM3_9CHRO</name>